<dbReference type="STRING" id="2018661.A0A2A2L0K5"/>
<keyword evidence="8" id="KW-0812">Transmembrane</keyword>
<dbReference type="CDD" id="cd03784">
    <property type="entry name" value="GT1_Gtf-like"/>
    <property type="match status" value="1"/>
</dbReference>
<dbReference type="InterPro" id="IPR002213">
    <property type="entry name" value="UDP_glucos_trans"/>
</dbReference>
<dbReference type="FunFam" id="3.40.50.2000:FF:000021">
    <property type="entry name" value="UDP-glucuronosyltransferase"/>
    <property type="match status" value="1"/>
</dbReference>
<dbReference type="AlphaFoldDB" id="A0A2A2L0K5"/>
<evidence type="ECO:0000256" key="4">
    <source>
        <dbReference type="ARBA" id="ARBA00022679"/>
    </source>
</evidence>
<keyword evidence="5" id="KW-0732">Signal</keyword>
<evidence type="ECO:0000256" key="1">
    <source>
        <dbReference type="ARBA" id="ARBA00004167"/>
    </source>
</evidence>
<sequence>MPIDSFKYKGKAKLITMRGISTRFVDDLEGADEYMLTHARLGFIERVYFEYSLTAMCQAVMDRQEDLEELRKMSFDVAFSEQVDLCGVGIIRYLGIMNHIWISTTPIMDAVSYNLGIPAPPSYVPAIEENDNSDVMGFWQRAFNLYMYVGSIIVHRIGTDRSTKAIQKYDPNFPNIRDIVANSSLCFVYSDEILDFARPILHKTIYIGGLGVQKPKPLDEKFSGIMSKGKKGVVIISLGSAVPFGSFPAEVIKGVVNVVKEMSDYHFVFKIANDDKKTVEHFEDVKNYDLVNWIPQSDILAHPRLKLFVTHGGNNGLIEAVLRAVPLVVVPVFADQFRNARMAEKRGIGKVLLKLELSEETFREAVKTVLEDESYKKRVTRISKMMQSKPFSPEERLVKWTEFTLEHGVIEEFTPEGAKMNAIVYFNLDVIALFLIVSLLFLHILITTLSRICCNESQPHIKQKMH</sequence>
<keyword evidence="8" id="KW-0472">Membrane</keyword>
<feature type="transmembrane region" description="Helical" evidence="8">
    <location>
        <begin position="422"/>
        <end position="442"/>
    </location>
</feature>
<dbReference type="EC" id="2.4.1.17" evidence="8"/>
<evidence type="ECO:0000256" key="3">
    <source>
        <dbReference type="ARBA" id="ARBA00022676"/>
    </source>
</evidence>
<gene>
    <name evidence="9" type="ORF">WR25_11068</name>
</gene>
<evidence type="ECO:0000256" key="5">
    <source>
        <dbReference type="ARBA" id="ARBA00022729"/>
    </source>
</evidence>
<dbReference type="PANTHER" id="PTHR48043">
    <property type="entry name" value="EG:EG0003.4 PROTEIN-RELATED"/>
    <property type="match status" value="1"/>
</dbReference>
<evidence type="ECO:0000313" key="9">
    <source>
        <dbReference type="EMBL" id="PAV79796.1"/>
    </source>
</evidence>
<keyword evidence="4 7" id="KW-0808">Transferase</keyword>
<reference evidence="9 10" key="1">
    <citation type="journal article" date="2017" name="Curr. Biol.">
        <title>Genome architecture and evolution of a unichromosomal asexual nematode.</title>
        <authorList>
            <person name="Fradin H."/>
            <person name="Zegar C."/>
            <person name="Gutwein M."/>
            <person name="Lucas J."/>
            <person name="Kovtun M."/>
            <person name="Corcoran D."/>
            <person name="Baugh L.R."/>
            <person name="Kiontke K."/>
            <person name="Gunsalus K."/>
            <person name="Fitch D.H."/>
            <person name="Piano F."/>
        </authorList>
    </citation>
    <scope>NUCLEOTIDE SEQUENCE [LARGE SCALE GENOMIC DNA]</scope>
    <source>
        <strain evidence="9">PF1309</strain>
    </source>
</reference>
<evidence type="ECO:0000313" key="10">
    <source>
        <dbReference type="Proteomes" id="UP000218231"/>
    </source>
</evidence>
<organism evidence="9 10">
    <name type="scientific">Diploscapter pachys</name>
    <dbReference type="NCBI Taxonomy" id="2018661"/>
    <lineage>
        <taxon>Eukaryota</taxon>
        <taxon>Metazoa</taxon>
        <taxon>Ecdysozoa</taxon>
        <taxon>Nematoda</taxon>
        <taxon>Chromadorea</taxon>
        <taxon>Rhabditida</taxon>
        <taxon>Rhabditina</taxon>
        <taxon>Rhabditomorpha</taxon>
        <taxon>Rhabditoidea</taxon>
        <taxon>Rhabditidae</taxon>
        <taxon>Diploscapter</taxon>
    </lineage>
</organism>
<dbReference type="GO" id="GO:0015020">
    <property type="term" value="F:glucuronosyltransferase activity"/>
    <property type="evidence" value="ECO:0007669"/>
    <property type="project" value="UniProtKB-EC"/>
</dbReference>
<proteinExistence type="inferred from homology"/>
<dbReference type="InterPro" id="IPR050271">
    <property type="entry name" value="UDP-glycosyltransferase"/>
</dbReference>
<dbReference type="PANTHER" id="PTHR48043:SF143">
    <property type="entry name" value="UDP-GLUCURONOSYLTRANSFERASE"/>
    <property type="match status" value="1"/>
</dbReference>
<accession>A0A2A2L0K5</accession>
<evidence type="ECO:0000256" key="8">
    <source>
        <dbReference type="RuleBase" id="RU362059"/>
    </source>
</evidence>
<comment type="similarity">
    <text evidence="2 7">Belongs to the UDP-glycosyltransferase family.</text>
</comment>
<dbReference type="Proteomes" id="UP000218231">
    <property type="component" value="Unassembled WGS sequence"/>
</dbReference>
<dbReference type="SUPFAM" id="SSF53756">
    <property type="entry name" value="UDP-Glycosyltransferase/glycogen phosphorylase"/>
    <property type="match status" value="1"/>
</dbReference>
<dbReference type="Gene3D" id="3.40.50.2000">
    <property type="entry name" value="Glycogen Phosphorylase B"/>
    <property type="match status" value="1"/>
</dbReference>
<keyword evidence="8" id="KW-1133">Transmembrane helix</keyword>
<comment type="catalytic activity">
    <reaction evidence="6 8">
        <text>glucuronate acceptor + UDP-alpha-D-glucuronate = acceptor beta-D-glucuronoside + UDP + H(+)</text>
        <dbReference type="Rhea" id="RHEA:21032"/>
        <dbReference type="ChEBI" id="CHEBI:15378"/>
        <dbReference type="ChEBI" id="CHEBI:58052"/>
        <dbReference type="ChEBI" id="CHEBI:58223"/>
        <dbReference type="ChEBI" id="CHEBI:132367"/>
        <dbReference type="ChEBI" id="CHEBI:132368"/>
        <dbReference type="EC" id="2.4.1.17"/>
    </reaction>
</comment>
<dbReference type="PROSITE" id="PS00375">
    <property type="entry name" value="UDPGT"/>
    <property type="match status" value="1"/>
</dbReference>
<name>A0A2A2L0K5_9BILA</name>
<evidence type="ECO:0000256" key="7">
    <source>
        <dbReference type="RuleBase" id="RU003718"/>
    </source>
</evidence>
<evidence type="ECO:0000256" key="2">
    <source>
        <dbReference type="ARBA" id="ARBA00009995"/>
    </source>
</evidence>
<protein>
    <recommendedName>
        <fullName evidence="8">UDP-glucuronosyltransferase</fullName>
        <ecNumber evidence="8">2.4.1.17</ecNumber>
    </recommendedName>
</protein>
<evidence type="ECO:0000256" key="6">
    <source>
        <dbReference type="ARBA" id="ARBA00047475"/>
    </source>
</evidence>
<dbReference type="InterPro" id="IPR035595">
    <property type="entry name" value="UDP_glycos_trans_CS"/>
</dbReference>
<dbReference type="EMBL" id="LIAE01007364">
    <property type="protein sequence ID" value="PAV79796.1"/>
    <property type="molecule type" value="Genomic_DNA"/>
</dbReference>
<keyword evidence="3 7" id="KW-0328">Glycosyltransferase</keyword>
<dbReference type="GO" id="GO:0016020">
    <property type="term" value="C:membrane"/>
    <property type="evidence" value="ECO:0007669"/>
    <property type="project" value="UniProtKB-SubCell"/>
</dbReference>
<dbReference type="OrthoDB" id="5835829at2759"/>
<keyword evidence="10" id="KW-1185">Reference proteome</keyword>
<dbReference type="Pfam" id="PF00201">
    <property type="entry name" value="UDPGT"/>
    <property type="match status" value="1"/>
</dbReference>
<comment type="caution">
    <text evidence="9">The sequence shown here is derived from an EMBL/GenBank/DDBJ whole genome shotgun (WGS) entry which is preliminary data.</text>
</comment>
<comment type="subcellular location">
    <subcellularLocation>
        <location evidence="1 8">Membrane</location>
        <topology evidence="1 8">Single-pass membrane protein</topology>
    </subcellularLocation>
</comment>